<organism evidence="1 2">
    <name type="scientific">Polarella glacialis</name>
    <name type="common">Dinoflagellate</name>
    <dbReference type="NCBI Taxonomy" id="89957"/>
    <lineage>
        <taxon>Eukaryota</taxon>
        <taxon>Sar</taxon>
        <taxon>Alveolata</taxon>
        <taxon>Dinophyceae</taxon>
        <taxon>Suessiales</taxon>
        <taxon>Suessiaceae</taxon>
        <taxon>Polarella</taxon>
    </lineage>
</organism>
<dbReference type="EMBL" id="CAJNNV010006148">
    <property type="protein sequence ID" value="CAE8593154.1"/>
    <property type="molecule type" value="Genomic_DNA"/>
</dbReference>
<evidence type="ECO:0000313" key="2">
    <source>
        <dbReference type="Proteomes" id="UP000654075"/>
    </source>
</evidence>
<dbReference type="Gene3D" id="2.40.50.140">
    <property type="entry name" value="Nucleic acid-binding proteins"/>
    <property type="match status" value="1"/>
</dbReference>
<proteinExistence type="predicted"/>
<name>A0A813E396_POLGL</name>
<sequence>MADGPGGAKAAALVADPSDEDVSTQVYLGVVKSYNDRRGFGFLACEETADRYGRDVYMPKAEATMAALQAVGVERETAAAMVLSGSASASATAAATAAAA</sequence>
<keyword evidence="2" id="KW-1185">Reference proteome</keyword>
<comment type="caution">
    <text evidence="1">The sequence shown here is derived from an EMBL/GenBank/DDBJ whole genome shotgun (WGS) entry which is preliminary data.</text>
</comment>
<protein>
    <submittedName>
        <fullName evidence="1">Uncharacterized protein</fullName>
    </submittedName>
</protein>
<gene>
    <name evidence="1" type="ORF">PGLA1383_LOCUS11763</name>
</gene>
<evidence type="ECO:0000313" key="1">
    <source>
        <dbReference type="EMBL" id="CAE8593154.1"/>
    </source>
</evidence>
<feature type="non-terminal residue" evidence="1">
    <location>
        <position position="1"/>
    </location>
</feature>
<reference evidence="1" key="1">
    <citation type="submission" date="2021-02" db="EMBL/GenBank/DDBJ databases">
        <authorList>
            <person name="Dougan E. K."/>
            <person name="Rhodes N."/>
            <person name="Thang M."/>
            <person name="Chan C."/>
        </authorList>
    </citation>
    <scope>NUCLEOTIDE SEQUENCE</scope>
</reference>
<dbReference type="Proteomes" id="UP000654075">
    <property type="component" value="Unassembled WGS sequence"/>
</dbReference>
<accession>A0A813E396</accession>
<dbReference type="AlphaFoldDB" id="A0A813E396"/>
<dbReference type="InterPro" id="IPR012340">
    <property type="entry name" value="NA-bd_OB-fold"/>
</dbReference>